<evidence type="ECO:0000256" key="5">
    <source>
        <dbReference type="PROSITE-ProRule" id="PRU00042"/>
    </source>
</evidence>
<feature type="domain" description="C2H2-type" evidence="7">
    <location>
        <begin position="405"/>
        <end position="432"/>
    </location>
</feature>
<proteinExistence type="predicted"/>
<dbReference type="GO" id="GO:0008270">
    <property type="term" value="F:zinc ion binding"/>
    <property type="evidence" value="ECO:0007669"/>
    <property type="project" value="UniProtKB-UniRule"/>
</dbReference>
<dbReference type="PROSITE" id="PS00028">
    <property type="entry name" value="ZINC_FINGER_C2H2_1"/>
    <property type="match status" value="4"/>
</dbReference>
<evidence type="ECO:0000256" key="4">
    <source>
        <dbReference type="ARBA" id="ARBA00022833"/>
    </source>
</evidence>
<evidence type="ECO:0000259" key="8">
    <source>
        <dbReference type="PROSITE" id="PS51915"/>
    </source>
</evidence>
<dbReference type="Proteomes" id="UP001153620">
    <property type="component" value="Chromosome 1"/>
</dbReference>
<protein>
    <submittedName>
        <fullName evidence="9">Uncharacterized protein</fullName>
    </submittedName>
</protein>
<evidence type="ECO:0000256" key="1">
    <source>
        <dbReference type="ARBA" id="ARBA00022723"/>
    </source>
</evidence>
<dbReference type="SMART" id="SM00355">
    <property type="entry name" value="ZnF_C2H2"/>
    <property type="match status" value="7"/>
</dbReference>
<dbReference type="PROSITE" id="PS50157">
    <property type="entry name" value="ZINC_FINGER_C2H2_2"/>
    <property type="match status" value="5"/>
</dbReference>
<accession>A0A9P0IT20</accession>
<keyword evidence="1 6" id="KW-0479">Metal-binding</keyword>
<feature type="domain" description="C2H2-type" evidence="7">
    <location>
        <begin position="189"/>
        <end position="217"/>
    </location>
</feature>
<dbReference type="Pfam" id="PF07776">
    <property type="entry name" value="zf-AD"/>
    <property type="match status" value="1"/>
</dbReference>
<name>A0A9P0IT20_9DIPT</name>
<dbReference type="Gene3D" id="3.30.160.60">
    <property type="entry name" value="Classic Zinc Finger"/>
    <property type="match status" value="4"/>
</dbReference>
<keyword evidence="3 5" id="KW-0863">Zinc-finger</keyword>
<dbReference type="AlphaFoldDB" id="A0A9P0IT20"/>
<dbReference type="Pfam" id="PF00096">
    <property type="entry name" value="zf-C2H2"/>
    <property type="match status" value="4"/>
</dbReference>
<dbReference type="PANTHER" id="PTHR24379">
    <property type="entry name" value="KRAB AND ZINC FINGER DOMAIN-CONTAINING"/>
    <property type="match status" value="1"/>
</dbReference>
<dbReference type="InterPro" id="IPR012934">
    <property type="entry name" value="Znf_AD"/>
</dbReference>
<evidence type="ECO:0000313" key="10">
    <source>
        <dbReference type="Proteomes" id="UP001153620"/>
    </source>
</evidence>
<evidence type="ECO:0000259" key="7">
    <source>
        <dbReference type="PROSITE" id="PS50157"/>
    </source>
</evidence>
<dbReference type="InterPro" id="IPR013087">
    <property type="entry name" value="Znf_C2H2_type"/>
</dbReference>
<feature type="domain" description="C2H2-type" evidence="7">
    <location>
        <begin position="316"/>
        <end position="344"/>
    </location>
</feature>
<dbReference type="PANTHER" id="PTHR24379:SF121">
    <property type="entry name" value="C2H2-TYPE DOMAIN-CONTAINING PROTEIN"/>
    <property type="match status" value="1"/>
</dbReference>
<keyword evidence="4 6" id="KW-0862">Zinc</keyword>
<feature type="binding site" evidence="6">
    <location>
        <position position="80"/>
    </location>
    <ligand>
        <name>Zn(2+)</name>
        <dbReference type="ChEBI" id="CHEBI:29105"/>
    </ligand>
</feature>
<keyword evidence="10" id="KW-1185">Reference proteome</keyword>
<feature type="domain" description="C2H2-type" evidence="7">
    <location>
        <begin position="433"/>
        <end position="451"/>
    </location>
</feature>
<sequence length="471" mass="55263">MLSIPESFKVCRSILLHAGNDDFISDPVDLLKVCRMCLKKEKILKSMFHCSVNNVLYADIYELCTGFKILSETVCTSSICTNCETDLLFIYEFKQKIQDNEEKLEKLIHMKIQNDHSNAEIENQFLGMDDNFLDYRVELLEYDMYKTYNECKFKAINDLSFVKCTKCTDDDCETEKVINAISLNESFIILCEECDTAFSNKENFLQHYTQVHRGTDNIICNDKNHKSDSRSNALKEFYNVGQLIRHEICSKNISNKIWKCLMCNIRFIRKESLRKHLETANCEFIQEKCYNDNSAKKEKEEQQQKISRSINKSQMTSCKMCGARFRHRSTKIAHMTREHNAKKAFECDYPGCGFKTLKKDRFQAHVDKHENPEKTFNCPICNQAFKSYNSMTLHRAKHTSLSTTFMCSFCNKTFLDRRNYKIHLRLHTKEKLFHCDKCQRGFNRKEHLKNHLNRKGQCDVFAATSNLSFIA</sequence>
<organism evidence="9 10">
    <name type="scientific">Chironomus riparius</name>
    <dbReference type="NCBI Taxonomy" id="315576"/>
    <lineage>
        <taxon>Eukaryota</taxon>
        <taxon>Metazoa</taxon>
        <taxon>Ecdysozoa</taxon>
        <taxon>Arthropoda</taxon>
        <taxon>Hexapoda</taxon>
        <taxon>Insecta</taxon>
        <taxon>Pterygota</taxon>
        <taxon>Neoptera</taxon>
        <taxon>Endopterygota</taxon>
        <taxon>Diptera</taxon>
        <taxon>Nematocera</taxon>
        <taxon>Chironomoidea</taxon>
        <taxon>Chironomidae</taxon>
        <taxon>Chironominae</taxon>
        <taxon>Chironomus</taxon>
    </lineage>
</organism>
<evidence type="ECO:0000256" key="3">
    <source>
        <dbReference type="ARBA" id="ARBA00022771"/>
    </source>
</evidence>
<dbReference type="SMART" id="SM00868">
    <property type="entry name" value="zf-AD"/>
    <property type="match status" value="1"/>
</dbReference>
<dbReference type="GO" id="GO:0005634">
    <property type="term" value="C:nucleus"/>
    <property type="evidence" value="ECO:0007669"/>
    <property type="project" value="InterPro"/>
</dbReference>
<reference evidence="9" key="2">
    <citation type="submission" date="2022-10" db="EMBL/GenBank/DDBJ databases">
        <authorList>
            <consortium name="ENA_rothamsted_submissions"/>
            <consortium name="culmorum"/>
            <person name="King R."/>
        </authorList>
    </citation>
    <scope>NUCLEOTIDE SEQUENCE</scope>
</reference>
<keyword evidence="2" id="KW-0677">Repeat</keyword>
<dbReference type="PROSITE" id="PS51915">
    <property type="entry name" value="ZAD"/>
    <property type="match status" value="1"/>
</dbReference>
<dbReference type="EMBL" id="OU895877">
    <property type="protein sequence ID" value="CAH1716358.1"/>
    <property type="molecule type" value="Genomic_DNA"/>
</dbReference>
<feature type="binding site" evidence="6">
    <location>
        <position position="83"/>
    </location>
    <ligand>
        <name>Zn(2+)</name>
        <dbReference type="ChEBI" id="CHEBI:29105"/>
    </ligand>
</feature>
<evidence type="ECO:0000313" key="9">
    <source>
        <dbReference type="EMBL" id="CAH1716358.1"/>
    </source>
</evidence>
<gene>
    <name evidence="9" type="ORF">CHIRRI_LOCUS4307</name>
</gene>
<dbReference type="SUPFAM" id="SSF57667">
    <property type="entry name" value="beta-beta-alpha zinc fingers"/>
    <property type="match status" value="3"/>
</dbReference>
<feature type="binding site" evidence="6">
    <location>
        <position position="34"/>
    </location>
    <ligand>
        <name>Zn(2+)</name>
        <dbReference type="ChEBI" id="CHEBI:29105"/>
    </ligand>
</feature>
<feature type="domain" description="ZAD" evidence="8">
    <location>
        <begin position="32"/>
        <end position="107"/>
    </location>
</feature>
<evidence type="ECO:0000256" key="2">
    <source>
        <dbReference type="ARBA" id="ARBA00022737"/>
    </source>
</evidence>
<dbReference type="InterPro" id="IPR036236">
    <property type="entry name" value="Znf_C2H2_sf"/>
</dbReference>
<feature type="binding site" evidence="6">
    <location>
        <position position="37"/>
    </location>
    <ligand>
        <name>Zn(2+)</name>
        <dbReference type="ChEBI" id="CHEBI:29105"/>
    </ligand>
</feature>
<evidence type="ECO:0000256" key="6">
    <source>
        <dbReference type="PROSITE-ProRule" id="PRU01263"/>
    </source>
</evidence>
<dbReference type="FunFam" id="3.30.160.60:FF:000100">
    <property type="entry name" value="Zinc finger 45-like"/>
    <property type="match status" value="1"/>
</dbReference>
<dbReference type="SUPFAM" id="SSF57716">
    <property type="entry name" value="Glucocorticoid receptor-like (DNA-binding domain)"/>
    <property type="match status" value="1"/>
</dbReference>
<feature type="domain" description="C2H2-type" evidence="7">
    <location>
        <begin position="376"/>
        <end position="403"/>
    </location>
</feature>
<reference evidence="9" key="1">
    <citation type="submission" date="2022-01" db="EMBL/GenBank/DDBJ databases">
        <authorList>
            <person name="King R."/>
        </authorList>
    </citation>
    <scope>NUCLEOTIDE SEQUENCE</scope>
</reference>